<gene>
    <name evidence="2" type="ORF">ACFSAG_00365</name>
</gene>
<comment type="caution">
    <text evidence="2">The sequence shown here is derived from an EMBL/GenBank/DDBJ whole genome shotgun (WGS) entry which is preliminary data.</text>
</comment>
<organism evidence="2 3">
    <name type="scientific">Sphingorhabdus buctiana</name>
    <dbReference type="NCBI Taxonomy" id="1508805"/>
    <lineage>
        <taxon>Bacteria</taxon>
        <taxon>Pseudomonadati</taxon>
        <taxon>Pseudomonadota</taxon>
        <taxon>Alphaproteobacteria</taxon>
        <taxon>Sphingomonadales</taxon>
        <taxon>Sphingomonadaceae</taxon>
        <taxon>Sphingorhabdus</taxon>
    </lineage>
</organism>
<dbReference type="RefSeq" id="WP_381510470.1">
    <property type="nucleotide sequence ID" value="NZ_JBHUEL010000001.1"/>
</dbReference>
<accession>A0ABW4MAC0</accession>
<protein>
    <submittedName>
        <fullName evidence="2">Uncharacterized protein</fullName>
    </submittedName>
</protein>
<name>A0ABW4MAC0_9SPHN</name>
<dbReference type="Proteomes" id="UP001597215">
    <property type="component" value="Unassembled WGS sequence"/>
</dbReference>
<feature type="region of interest" description="Disordered" evidence="1">
    <location>
        <begin position="67"/>
        <end position="94"/>
    </location>
</feature>
<keyword evidence="3" id="KW-1185">Reference proteome</keyword>
<reference evidence="3" key="1">
    <citation type="journal article" date="2019" name="Int. J. Syst. Evol. Microbiol.">
        <title>The Global Catalogue of Microorganisms (GCM) 10K type strain sequencing project: providing services to taxonomists for standard genome sequencing and annotation.</title>
        <authorList>
            <consortium name="The Broad Institute Genomics Platform"/>
            <consortium name="The Broad Institute Genome Sequencing Center for Infectious Disease"/>
            <person name="Wu L."/>
            <person name="Ma J."/>
        </authorList>
    </citation>
    <scope>NUCLEOTIDE SEQUENCE [LARGE SCALE GENOMIC DNA]</scope>
    <source>
        <strain evidence="3">CGMCC 1.12449</strain>
    </source>
</reference>
<proteinExistence type="predicted"/>
<dbReference type="EMBL" id="JBHUEL010000001">
    <property type="protein sequence ID" value="MFD1765295.1"/>
    <property type="molecule type" value="Genomic_DNA"/>
</dbReference>
<sequence>MRISQTQNVFFTAASVAAEEEETVHRIFEVQAYAFIVALTLFCPDAASAQISATPEGRAIENQRFAVRPEQQAPRQGLPLTPSSSSRIAGAHGEQNMKTRSVVGDIGDTRLVLTVARSKKGQVRSLIPELPRRSSRLSTMAAFEMDIGQSDSLSLFAGWKRDRIRPATLVPGRHYFVSVERSAGLILAHDDRLWLGLTAFDAGPTGRRSTVDRMIELSSGGIRKSSGFAFMLAAAPTERRGSLVYGLDLRRQKTDMSLIPSSVTRLNQASASVFATLRF</sequence>
<evidence type="ECO:0000256" key="1">
    <source>
        <dbReference type="SAM" id="MobiDB-lite"/>
    </source>
</evidence>
<evidence type="ECO:0000313" key="3">
    <source>
        <dbReference type="Proteomes" id="UP001597215"/>
    </source>
</evidence>
<evidence type="ECO:0000313" key="2">
    <source>
        <dbReference type="EMBL" id="MFD1765295.1"/>
    </source>
</evidence>